<dbReference type="SUPFAM" id="SSF53187">
    <property type="entry name" value="Zn-dependent exopeptidases"/>
    <property type="match status" value="1"/>
</dbReference>
<dbReference type="SUPFAM" id="SSF49265">
    <property type="entry name" value="Fibronectin type III"/>
    <property type="match status" value="1"/>
</dbReference>
<dbReference type="KEGG" id="acou:A5CBH24_22580"/>
<evidence type="ECO:0000256" key="1">
    <source>
        <dbReference type="SAM" id="SignalP"/>
    </source>
</evidence>
<dbReference type="GO" id="GO:0016829">
    <property type="term" value="F:lyase activity"/>
    <property type="evidence" value="ECO:0007669"/>
    <property type="project" value="UniProtKB-KW"/>
</dbReference>
<dbReference type="Proteomes" id="UP000318946">
    <property type="component" value="Chromosome"/>
</dbReference>
<dbReference type="SMART" id="SM00060">
    <property type="entry name" value="FN3"/>
    <property type="match status" value="1"/>
</dbReference>
<dbReference type="AlphaFoldDB" id="A0A4Y1WW72"/>
<evidence type="ECO:0000259" key="2">
    <source>
        <dbReference type="PROSITE" id="PS50853"/>
    </source>
</evidence>
<dbReference type="InterPro" id="IPR013783">
    <property type="entry name" value="Ig-like_fold"/>
</dbReference>
<dbReference type="EMBL" id="AP019735">
    <property type="protein sequence ID" value="BBL04945.1"/>
    <property type="molecule type" value="Genomic_DNA"/>
</dbReference>
<keyword evidence="4" id="KW-1185">Reference proteome</keyword>
<dbReference type="InterPro" id="IPR003961">
    <property type="entry name" value="FN3_dom"/>
</dbReference>
<accession>A0A4Y1WW72</accession>
<keyword evidence="1" id="KW-0732">Signal</keyword>
<dbReference type="InterPro" id="IPR036116">
    <property type="entry name" value="FN3_sf"/>
</dbReference>
<name>A0A4Y1WW72_9BACT</name>
<dbReference type="Gene3D" id="2.60.40.10">
    <property type="entry name" value="Immunoglobulins"/>
    <property type="match status" value="1"/>
</dbReference>
<organism evidence="3 4">
    <name type="scientific">Alistipes communis</name>
    <dbReference type="NCBI Taxonomy" id="2585118"/>
    <lineage>
        <taxon>Bacteria</taxon>
        <taxon>Pseudomonadati</taxon>
        <taxon>Bacteroidota</taxon>
        <taxon>Bacteroidia</taxon>
        <taxon>Bacteroidales</taxon>
        <taxon>Rikenellaceae</taxon>
        <taxon>Alistipes</taxon>
    </lineage>
</organism>
<dbReference type="Gene3D" id="3.40.630.40">
    <property type="entry name" value="Zn-dependent exopeptidases"/>
    <property type="match status" value="1"/>
</dbReference>
<gene>
    <name evidence="3" type="ORF">A5CBH24_22580</name>
</gene>
<dbReference type="InterPro" id="IPR033803">
    <property type="entry name" value="CBD-like_Golvesin-Xly"/>
</dbReference>
<dbReference type="OrthoDB" id="719733at2"/>
<dbReference type="RefSeq" id="WP_141413247.1">
    <property type="nucleotide sequence ID" value="NZ_AP019735.1"/>
</dbReference>
<evidence type="ECO:0000313" key="4">
    <source>
        <dbReference type="Proteomes" id="UP000318946"/>
    </source>
</evidence>
<keyword evidence="3" id="KW-0456">Lyase</keyword>
<dbReference type="Pfam" id="PF25275">
    <property type="entry name" value="Golvesin_C"/>
    <property type="match status" value="1"/>
</dbReference>
<dbReference type="GeneID" id="78342973"/>
<reference evidence="4" key="1">
    <citation type="submission" date="2019-06" db="EMBL/GenBank/DDBJ databases">
        <title>Alistipes onderdonkii subsp. vulgaris subsp. nov., Alistipes dispar sp. nov. and Alistipes communis sp. nov., isolated from human faeces, and creation of Alistipes onderdonkii subsp. onderdonkii subsp. nov.</title>
        <authorList>
            <person name="Sakamoto M."/>
            <person name="Ikeyama N."/>
            <person name="Ogata Y."/>
            <person name="Suda W."/>
            <person name="Iino T."/>
            <person name="Hattori M."/>
            <person name="Ohkuma M."/>
        </authorList>
    </citation>
    <scope>NUCLEOTIDE SEQUENCE [LARGE SCALE GENOMIC DNA]</scope>
    <source>
        <strain evidence="4">5CBH24</strain>
    </source>
</reference>
<dbReference type="CDD" id="cd00063">
    <property type="entry name" value="FN3"/>
    <property type="match status" value="1"/>
</dbReference>
<feature type="domain" description="Fibronectin type-III" evidence="2">
    <location>
        <begin position="594"/>
        <end position="691"/>
    </location>
</feature>
<feature type="signal peptide" evidence="1">
    <location>
        <begin position="1"/>
        <end position="21"/>
    </location>
</feature>
<dbReference type="PROSITE" id="PS50853">
    <property type="entry name" value="FN3"/>
    <property type="match status" value="1"/>
</dbReference>
<protein>
    <submittedName>
        <fullName evidence="3">Xanthan lyase</fullName>
    </submittedName>
</protein>
<evidence type="ECO:0000313" key="3">
    <source>
        <dbReference type="EMBL" id="BBL04945.1"/>
    </source>
</evidence>
<feature type="chain" id="PRO_5021187182" evidence="1">
    <location>
        <begin position="22"/>
        <end position="989"/>
    </location>
</feature>
<sequence>MKNRLLILFLPLLLSVVPAAAKGLSAEKRKEISQMLTRILDREVAGCKTNVTQVVDAGNRLTLYASIGMSYYPFRERSVAAIYDSIRSLLPASLARRRLSLVTDKHPIEELIPQIYRSGSRGKTFTNRSDRPLVTRLSSPVKPTHGLAGRHIAMWQSHGRYFDQEENRWRWQRSRLWETCEDLYTQSYVLPYLVPMLERAGANVLLPRERDVQTEEAIADNDAGVDEGSSYVEFTGDRRWFDAGTGFAHRREVYVECQNPFAEGTTRGVQTVTDGRESRAEWSADLPASGEYAVYVSYKTVERSSEDALYTVRHLGGESRFAVNQTMGGGTWIYLGTFRFAAGQNPALVTLSNRSSKKNRVVTADAVKIGGGMGNVARTPAVEFRTQDTDYFCEPSGYPRFCEGARYWLQWAGFPETVYRQKEGLDDYKEDYMSRAHWVNALMGGSERLPDEEGLNIPVDMALAFHSDAGVRRNDETIGTLGIYFTQENGGRFEGGASRYLSRDLTDLVMSQIVGDIRATYEPEWRRRGLWNRSYYEARVPAAPTMLLELLSHQNFADMRYGSDPRFKFLVSRAIYKAILRHVSFQYSRPCVVQPLPVEGFSAVFAERDDEVRLQWHGVEDPLEASASPTGYVLYTRIGDGDFDNGVPVDGTSTVVRQEPGVIYSYRVTATNAGGESFPSETLSAAWVPEPKGRVLVVNGFDRVSAPLSIQGDSLAGFYRRLDSGVADRHDISFIGEQRVFDRRFTEAENDEEALGSCYSDYATQVIGGNTFDYPRLHGASIVRAGYSFCSASAAALAAGAVKTDDYFFMDVIFGKQRSVEMGRGTSGVEFRVFPEGLRRALGEFTASGRSLFVSGSFIATDPWRSPASTDEERAFVKSVLRYDYRGGQASRRGEARIVASPARMDRERFYFNTEPCRDFYPVEAPDALRPVGGGFTVMRYDDGDQTAAVGYTGDYRSLAMGFPFEAIVDEGQRDRLMQQIMNFLEPRK</sequence>
<proteinExistence type="predicted"/>